<protein>
    <submittedName>
        <fullName evidence="2">Uncharacterized protein</fullName>
    </submittedName>
</protein>
<comment type="caution">
    <text evidence="2">The sequence shown here is derived from an EMBL/GenBank/DDBJ whole genome shotgun (WGS) entry which is preliminary data.</text>
</comment>
<evidence type="ECO:0000256" key="1">
    <source>
        <dbReference type="SAM" id="Coils"/>
    </source>
</evidence>
<dbReference type="EMBL" id="JAKOGI010000177">
    <property type="protein sequence ID" value="KAJ8441037.1"/>
    <property type="molecule type" value="Genomic_DNA"/>
</dbReference>
<name>A0A9Q1KD23_9CARY</name>
<evidence type="ECO:0000313" key="2">
    <source>
        <dbReference type="EMBL" id="KAJ8441037.1"/>
    </source>
</evidence>
<dbReference type="Proteomes" id="UP001153076">
    <property type="component" value="Unassembled WGS sequence"/>
</dbReference>
<organism evidence="2 3">
    <name type="scientific">Carnegiea gigantea</name>
    <dbReference type="NCBI Taxonomy" id="171969"/>
    <lineage>
        <taxon>Eukaryota</taxon>
        <taxon>Viridiplantae</taxon>
        <taxon>Streptophyta</taxon>
        <taxon>Embryophyta</taxon>
        <taxon>Tracheophyta</taxon>
        <taxon>Spermatophyta</taxon>
        <taxon>Magnoliopsida</taxon>
        <taxon>eudicotyledons</taxon>
        <taxon>Gunneridae</taxon>
        <taxon>Pentapetalae</taxon>
        <taxon>Caryophyllales</taxon>
        <taxon>Cactineae</taxon>
        <taxon>Cactaceae</taxon>
        <taxon>Cactoideae</taxon>
        <taxon>Echinocereeae</taxon>
        <taxon>Carnegiea</taxon>
    </lineage>
</organism>
<feature type="coiled-coil region" evidence="1">
    <location>
        <begin position="37"/>
        <end position="64"/>
    </location>
</feature>
<dbReference type="InterPro" id="IPR052610">
    <property type="entry name" value="bHLH_transcription_regulator"/>
</dbReference>
<sequence length="190" mass="21319">MDDYSYFCDLEHEAQHKGNGQQQVHLNEVEIDETSIIEETAESIRQLEEQVKSLEQQVRGKRKGREKGAIGNYSNGNRYMITSSASASASASSMEMDTSTNNPPLEVKAKVSEKEMLVTIHSKRNHHLLPNILSEMASLHLSPSTTNLIPFGNYAMVITIIAKMDDEFCMTVKDLVKHLRQTALQQLLSP</sequence>
<keyword evidence="1" id="KW-0175">Coiled coil</keyword>
<keyword evidence="3" id="KW-1185">Reference proteome</keyword>
<proteinExistence type="predicted"/>
<accession>A0A9Q1KD23</accession>
<gene>
    <name evidence="2" type="ORF">Cgig2_020328</name>
</gene>
<dbReference type="OrthoDB" id="690068at2759"/>
<evidence type="ECO:0000313" key="3">
    <source>
        <dbReference type="Proteomes" id="UP001153076"/>
    </source>
</evidence>
<dbReference type="PANTHER" id="PTHR45959">
    <property type="entry name" value="BHLH TRANSCRIPTION FACTOR"/>
    <property type="match status" value="1"/>
</dbReference>
<reference evidence="2" key="1">
    <citation type="submission" date="2022-04" db="EMBL/GenBank/DDBJ databases">
        <title>Carnegiea gigantea Genome sequencing and assembly v2.</title>
        <authorList>
            <person name="Copetti D."/>
            <person name="Sanderson M.J."/>
            <person name="Burquez A."/>
            <person name="Wojciechowski M.F."/>
        </authorList>
    </citation>
    <scope>NUCLEOTIDE SEQUENCE</scope>
    <source>
        <strain evidence="2">SGP5-SGP5p</strain>
        <tissue evidence="2">Aerial part</tissue>
    </source>
</reference>
<dbReference type="AlphaFoldDB" id="A0A9Q1KD23"/>
<dbReference type="PANTHER" id="PTHR45959:SF2">
    <property type="entry name" value="BHLH TRANSCRIPTION FACTOR"/>
    <property type="match status" value="1"/>
</dbReference>